<dbReference type="InterPro" id="IPR023159">
    <property type="entry name" value="SO1590-like_sf"/>
</dbReference>
<dbReference type="SUPFAM" id="SSF159238">
    <property type="entry name" value="SO1590-like"/>
    <property type="match status" value="1"/>
</dbReference>
<dbReference type="RefSeq" id="WP_038490279.1">
    <property type="nucleotide sequence ID" value="NZ_CP009962.1"/>
</dbReference>
<dbReference type="KEGG" id="care:LT85_3086"/>
<accession>A0A0A1FF38</accession>
<dbReference type="Proteomes" id="UP000030302">
    <property type="component" value="Chromosome"/>
</dbReference>
<dbReference type="STRING" id="279058.LT85_3086"/>
<keyword evidence="2" id="KW-1185">Reference proteome</keyword>
<gene>
    <name evidence="1" type="ORF">LT85_3086</name>
</gene>
<dbReference type="EMBL" id="CP009962">
    <property type="protein sequence ID" value="AIY42244.1"/>
    <property type="molecule type" value="Genomic_DNA"/>
</dbReference>
<dbReference type="AlphaFoldDB" id="A0A0A1FF38"/>
<evidence type="ECO:0000313" key="2">
    <source>
        <dbReference type="Proteomes" id="UP000030302"/>
    </source>
</evidence>
<dbReference type="Pfam" id="PF11528">
    <property type="entry name" value="DUF3224"/>
    <property type="match status" value="1"/>
</dbReference>
<dbReference type="Gene3D" id="2.40.350.10">
    <property type="entry name" value="SO1590-like"/>
    <property type="match status" value="1"/>
</dbReference>
<dbReference type="HOGENOM" id="CLU_111671_1_0_4"/>
<protein>
    <recommendedName>
        <fullName evidence="3">DUF3224 domain-containing protein</fullName>
    </recommendedName>
</protein>
<dbReference type="OrthoDB" id="69764at2"/>
<proteinExistence type="predicted"/>
<dbReference type="InterPro" id="IPR021607">
    <property type="entry name" value="DUF3224"/>
</dbReference>
<reference evidence="2" key="1">
    <citation type="journal article" date="2014" name="Soil Biol. Biochem.">
        <title>Structure and function of bacterial communities in ageing soils: Insights from the Mendocino ecological staircase.</title>
        <authorList>
            <person name="Uroz S."/>
            <person name="Tech J.J."/>
            <person name="Sawaya N.A."/>
            <person name="Frey-Klett P."/>
            <person name="Leveau J.H.J."/>
        </authorList>
    </citation>
    <scope>NUCLEOTIDE SEQUENCE [LARGE SCALE GENOMIC DNA]</scope>
    <source>
        <strain evidence="2">Cal35</strain>
    </source>
</reference>
<sequence>MTIAKGTFEVKLSPQDADDKSAAPMVGRMLIDKHFHGDLEAVSKGQMLTAGTAVKGSAAYVAIEHVSGILGGRAGSFTLQHCGSMHQGASQLTINVVPDSGSGQLLGLVGKMSIEIADSKHSYSFEYSLTEAT</sequence>
<name>A0A0A1FF38_9BURK</name>
<organism evidence="1 2">
    <name type="scientific">Collimonas arenae</name>
    <dbReference type="NCBI Taxonomy" id="279058"/>
    <lineage>
        <taxon>Bacteria</taxon>
        <taxon>Pseudomonadati</taxon>
        <taxon>Pseudomonadota</taxon>
        <taxon>Betaproteobacteria</taxon>
        <taxon>Burkholderiales</taxon>
        <taxon>Oxalobacteraceae</taxon>
        <taxon>Collimonas</taxon>
    </lineage>
</organism>
<evidence type="ECO:0000313" key="1">
    <source>
        <dbReference type="EMBL" id="AIY42244.1"/>
    </source>
</evidence>
<evidence type="ECO:0008006" key="3">
    <source>
        <dbReference type="Google" id="ProtNLM"/>
    </source>
</evidence>